<dbReference type="InterPro" id="IPR034139">
    <property type="entry name" value="TOPRIM_OLD"/>
</dbReference>
<dbReference type="Proteomes" id="UP001083770">
    <property type="component" value="Unassembled WGS sequence"/>
</dbReference>
<dbReference type="Gene3D" id="3.40.50.300">
    <property type="entry name" value="P-loop containing nucleotide triphosphate hydrolases"/>
    <property type="match status" value="1"/>
</dbReference>
<dbReference type="RefSeq" id="WP_051607693.1">
    <property type="nucleotide sequence ID" value="NZ_JAPWGW010000004.1"/>
</dbReference>
<keyword evidence="4" id="KW-1185">Reference proteome</keyword>
<feature type="domain" description="Endonuclease GajA/Old nuclease/RecF-like AAA" evidence="1">
    <location>
        <begin position="1"/>
        <end position="387"/>
    </location>
</feature>
<proteinExistence type="predicted"/>
<comment type="caution">
    <text evidence="3">The sequence shown here is derived from an EMBL/GenBank/DDBJ whole genome shotgun (WGS) entry which is preliminary data.</text>
</comment>
<dbReference type="InterPro" id="IPR027417">
    <property type="entry name" value="P-loop_NTPase"/>
</dbReference>
<dbReference type="GO" id="GO:0004519">
    <property type="term" value="F:endonuclease activity"/>
    <property type="evidence" value="ECO:0007669"/>
    <property type="project" value="UniProtKB-KW"/>
</dbReference>
<evidence type="ECO:0000313" key="4">
    <source>
        <dbReference type="Proteomes" id="UP001083770"/>
    </source>
</evidence>
<accession>A0ABT4LXS9</accession>
<evidence type="ECO:0000259" key="1">
    <source>
        <dbReference type="Pfam" id="PF13175"/>
    </source>
</evidence>
<name>A0ABT4LXS9_9PROT</name>
<dbReference type="PANTHER" id="PTHR43581">
    <property type="entry name" value="ATP/GTP PHOSPHATASE"/>
    <property type="match status" value="1"/>
</dbReference>
<gene>
    <name evidence="3" type="ORF">O4G74_14060</name>
</gene>
<keyword evidence="3" id="KW-0255">Endonuclease</keyword>
<feature type="domain" description="OLD protein-like TOPRIM" evidence="2">
    <location>
        <begin position="450"/>
        <end position="517"/>
    </location>
</feature>
<dbReference type="SUPFAM" id="SSF52540">
    <property type="entry name" value="P-loop containing nucleoside triphosphate hydrolases"/>
    <property type="match status" value="1"/>
</dbReference>
<protein>
    <submittedName>
        <fullName evidence="3">ATP-dependent endonuclease</fullName>
    </submittedName>
</protein>
<keyword evidence="3" id="KW-0540">Nuclease</keyword>
<organism evidence="3 4">
    <name type="scientific">Henriciella marina</name>
    <dbReference type="NCBI Taxonomy" id="453851"/>
    <lineage>
        <taxon>Bacteria</taxon>
        <taxon>Pseudomonadati</taxon>
        <taxon>Pseudomonadota</taxon>
        <taxon>Alphaproteobacteria</taxon>
        <taxon>Hyphomonadales</taxon>
        <taxon>Hyphomonadaceae</taxon>
        <taxon>Henriciella</taxon>
    </lineage>
</organism>
<reference evidence="3" key="1">
    <citation type="submission" date="2022-12" db="EMBL/GenBank/DDBJ databases">
        <title>Bacterial isolates from different developmental stages of Nematostella vectensis.</title>
        <authorList>
            <person name="Fraune S."/>
        </authorList>
    </citation>
    <scope>NUCLEOTIDE SEQUENCE</scope>
    <source>
        <strain evidence="3">G21632-S1</strain>
    </source>
</reference>
<dbReference type="EMBL" id="JAPWGW010000004">
    <property type="protein sequence ID" value="MCZ4299186.1"/>
    <property type="molecule type" value="Genomic_DNA"/>
</dbReference>
<dbReference type="Pfam" id="PF13175">
    <property type="entry name" value="AAA_15"/>
    <property type="match status" value="1"/>
</dbReference>
<sequence>MRIESVGIKNFRAFKDCTIHFDDYTCLVGANGVGKSTVLAALNVFFGYQDGNATDVRNLVDEDFFQKDTSEPIEIKVTFGDLSDEAREDFKHYVRGNKLIVTARAEFSESGAGIRQYGSRMGIGKFRPFFEAQSAKDKKAVYEDLQGSFTELPKWSSAAAGQEALNSFEQSHPDLCEELESESQFYGFSKGANLLEKHIQWVYVPAVKDAATEELESKNTAFSKLLDRAVRSKVDFGDQIEDLRNSTLAQYQKLIEAENGALSELSSSLQERLQDWGNPRATVSIAWYQDPAKFKIEEPAARLKTGEQGFEGSLARIGHGLQRSYLISLLQELATLGDKNISTLVLGIEEPELYQHPPQAKHLAHVLQQLSDGNAQVLAATHSPYFVSGRGFENVRAIRRNAADQAYSCAAVYQQLADREAEIVGKAPQPPKGLRARLETTLQPALSEMLFTDKLVLVEGIEDQVILTTWIYATGLEKEFRRRGVSIVPVNGKSDLLRCCLLAEAMEIPTFLMFDGDSNCKEGAREDHKALNNALFKWAGEDGLSDFPDTDFVGSKMAVWHNDIQGSIFSDVADAELESAKTEARALCGGVAKLNKNSLFLYELMCVAGDRGWTLGKLNAVTSRLCDDSW</sequence>
<dbReference type="InterPro" id="IPR051396">
    <property type="entry name" value="Bact_Antivir_Def_Nuclease"/>
</dbReference>
<dbReference type="Pfam" id="PF20469">
    <property type="entry name" value="OLD-like_TOPRIM"/>
    <property type="match status" value="1"/>
</dbReference>
<dbReference type="PANTHER" id="PTHR43581:SF4">
    <property type="entry name" value="ATP_GTP PHOSPHATASE"/>
    <property type="match status" value="1"/>
</dbReference>
<keyword evidence="3" id="KW-0378">Hydrolase</keyword>
<dbReference type="InterPro" id="IPR041685">
    <property type="entry name" value="AAA_GajA/Old/RecF-like"/>
</dbReference>
<dbReference type="CDD" id="cd01026">
    <property type="entry name" value="TOPRIM_OLD"/>
    <property type="match status" value="1"/>
</dbReference>
<evidence type="ECO:0000259" key="2">
    <source>
        <dbReference type="Pfam" id="PF20469"/>
    </source>
</evidence>
<evidence type="ECO:0000313" key="3">
    <source>
        <dbReference type="EMBL" id="MCZ4299186.1"/>
    </source>
</evidence>